<dbReference type="InterPro" id="IPR025202">
    <property type="entry name" value="PLD-like_dom"/>
</dbReference>
<dbReference type="Pfam" id="PF13091">
    <property type="entry name" value="PLDc_2"/>
    <property type="match status" value="1"/>
</dbReference>
<sequence>MHSKVYFKNIKNEIIEEICNSKFSISVAVAWITDIEIIDNLVRCLHRGITVNVLSFEDKINGMENFKKLYFNGANVRLSQKLMHNKFCIIDNKTIISGSYNWTNNAKYNSENITVTTNNIDFAYQYQLEFDSLWKQCRSIDSKLSVNKENFKQLEYDFEYFLKRIRNEATIPYLYYVPENVIINRNKYYNKTFGNLYSGYYLINTEDKEVTSLKYIFYISRHLDIAELNKFFSKEIKLTSERITSVIANHQDKLINIKSELWGEIPIYVTKSNSVTKSELFKISHKGEIDKEGYKIIGKIDKSYIIDIDGPKFLNLNGVISDFQKNQRCNNITNSSYFTPINNSLFLLSVDLHSEKRISNSALYDNWGMPIGRAIFQPNDGYSIESKIKNNFLFLREYPVAYLNEYTNIVSYCKSGIDSFVRKYWKIDLVTGSMTCDDKIEHIATHSRTGKMPYSDKTKLFFFSDNAWGHFFMAMFLNEVNLKVQDFNILIKEYESSIGGLKYDNEKIEVATKLLFRFIKK</sequence>
<dbReference type="PANTHER" id="PTHR43856">
    <property type="entry name" value="CARDIOLIPIN HYDROLASE"/>
    <property type="match status" value="1"/>
</dbReference>
<feature type="domain" description="PLD phosphodiesterase" evidence="7">
    <location>
        <begin position="79"/>
        <end position="106"/>
    </location>
</feature>
<evidence type="ECO:0000313" key="9">
    <source>
        <dbReference type="Proteomes" id="UP000812031"/>
    </source>
</evidence>
<evidence type="ECO:0000256" key="5">
    <source>
        <dbReference type="ARBA" id="ARBA00022963"/>
    </source>
</evidence>
<keyword evidence="6" id="KW-0443">Lipid metabolism</keyword>
<dbReference type="Proteomes" id="UP000812031">
    <property type="component" value="Unassembled WGS sequence"/>
</dbReference>
<proteinExistence type="inferred from homology"/>
<keyword evidence="4" id="KW-0378">Hydrolase</keyword>
<keyword evidence="9" id="KW-1185">Reference proteome</keyword>
<evidence type="ECO:0000256" key="2">
    <source>
        <dbReference type="ARBA" id="ARBA00008664"/>
    </source>
</evidence>
<dbReference type="InterPro" id="IPR001736">
    <property type="entry name" value="PLipase_D/transphosphatidylase"/>
</dbReference>
<reference evidence="8 9" key="1">
    <citation type="submission" date="2021-07" db="EMBL/GenBank/DDBJ databases">
        <title>Flavobacterium sp. nov. isolated from sediment on the Taihu Lake.</title>
        <authorList>
            <person name="Qu J.-H."/>
        </authorList>
    </citation>
    <scope>NUCLEOTIDE SEQUENCE [LARGE SCALE GENOMIC DNA]</scope>
    <source>
        <strain evidence="8 9">NAS39</strain>
    </source>
</reference>
<dbReference type="EMBL" id="JAHWYN010000002">
    <property type="protein sequence ID" value="MBW4359381.1"/>
    <property type="molecule type" value="Genomic_DNA"/>
</dbReference>
<keyword evidence="5" id="KW-0442">Lipid degradation</keyword>
<evidence type="ECO:0000256" key="6">
    <source>
        <dbReference type="ARBA" id="ARBA00023098"/>
    </source>
</evidence>
<name>A0ABS6XRT0_9FLAO</name>
<evidence type="ECO:0000256" key="3">
    <source>
        <dbReference type="ARBA" id="ARBA00012027"/>
    </source>
</evidence>
<comment type="caution">
    <text evidence="8">The sequence shown here is derived from an EMBL/GenBank/DDBJ whole genome shotgun (WGS) entry which is preliminary data.</text>
</comment>
<protein>
    <recommendedName>
        <fullName evidence="3">phospholipase D</fullName>
        <ecNumber evidence="3">3.1.4.4</ecNumber>
    </recommendedName>
</protein>
<comment type="similarity">
    <text evidence="2">Belongs to the phospholipase D family.</text>
</comment>
<evidence type="ECO:0000256" key="4">
    <source>
        <dbReference type="ARBA" id="ARBA00022801"/>
    </source>
</evidence>
<evidence type="ECO:0000259" key="7">
    <source>
        <dbReference type="PROSITE" id="PS50035"/>
    </source>
</evidence>
<evidence type="ECO:0000256" key="1">
    <source>
        <dbReference type="ARBA" id="ARBA00000798"/>
    </source>
</evidence>
<organism evidence="8 9">
    <name type="scientific">Flavobacterium taihuense</name>
    <dbReference type="NCBI Taxonomy" id="2857508"/>
    <lineage>
        <taxon>Bacteria</taxon>
        <taxon>Pseudomonadati</taxon>
        <taxon>Bacteroidota</taxon>
        <taxon>Flavobacteriia</taxon>
        <taxon>Flavobacteriales</taxon>
        <taxon>Flavobacteriaceae</taxon>
        <taxon>Flavobacterium</taxon>
    </lineage>
</organism>
<gene>
    <name evidence="8" type="ORF">KZH69_02675</name>
</gene>
<dbReference type="EC" id="3.1.4.4" evidence="3"/>
<comment type="catalytic activity">
    <reaction evidence="1">
        <text>a 1,2-diacyl-sn-glycero-3-phosphocholine + H2O = a 1,2-diacyl-sn-glycero-3-phosphate + choline + H(+)</text>
        <dbReference type="Rhea" id="RHEA:14445"/>
        <dbReference type="ChEBI" id="CHEBI:15354"/>
        <dbReference type="ChEBI" id="CHEBI:15377"/>
        <dbReference type="ChEBI" id="CHEBI:15378"/>
        <dbReference type="ChEBI" id="CHEBI:57643"/>
        <dbReference type="ChEBI" id="CHEBI:58608"/>
        <dbReference type="EC" id="3.1.4.4"/>
    </reaction>
</comment>
<evidence type="ECO:0000313" key="8">
    <source>
        <dbReference type="EMBL" id="MBW4359381.1"/>
    </source>
</evidence>
<dbReference type="CDD" id="cd09174">
    <property type="entry name" value="PLDc_Nuc_like_unchar2"/>
    <property type="match status" value="1"/>
</dbReference>
<dbReference type="PANTHER" id="PTHR43856:SF1">
    <property type="entry name" value="MITOCHONDRIAL CARDIOLIPIN HYDROLASE"/>
    <property type="match status" value="1"/>
</dbReference>
<dbReference type="RefSeq" id="WP_219315919.1">
    <property type="nucleotide sequence ID" value="NZ_JAHWYN010000002.1"/>
</dbReference>
<accession>A0ABS6XRT0</accession>
<dbReference type="PROSITE" id="PS50035">
    <property type="entry name" value="PLD"/>
    <property type="match status" value="1"/>
</dbReference>
<dbReference type="InterPro" id="IPR051406">
    <property type="entry name" value="PLD_domain"/>
</dbReference>